<keyword evidence="3" id="KW-1185">Reference proteome</keyword>
<organism evidence="2 3">
    <name type="scientific">Epidermidibacterium keratini</name>
    <dbReference type="NCBI Taxonomy" id="1891644"/>
    <lineage>
        <taxon>Bacteria</taxon>
        <taxon>Bacillati</taxon>
        <taxon>Actinomycetota</taxon>
        <taxon>Actinomycetes</taxon>
        <taxon>Sporichthyales</taxon>
        <taxon>Sporichthyaceae</taxon>
        <taxon>Epidermidibacterium</taxon>
    </lineage>
</organism>
<sequence>MVDGQPAGRPAVPTSLEHIADAERTLMLVDRIIALENKLAEERHRFASRQLAESVAEHEEREALRSPLELRFPRTSRAYSATLRVPVAGGLARRVVKAAKSVGEQRANRSVERDSAPEATHEDVIAHATASEPTRPPQGMSAVDRAQSQQDEPSQP</sequence>
<proteinExistence type="predicted"/>
<protein>
    <submittedName>
        <fullName evidence="2">Uncharacterized protein</fullName>
    </submittedName>
</protein>
<dbReference type="InParanoid" id="A0A7L4YNH8"/>
<dbReference type="KEGG" id="eke:EK0264_10695"/>
<dbReference type="EMBL" id="CP047156">
    <property type="protein sequence ID" value="QHC00710.1"/>
    <property type="molecule type" value="Genomic_DNA"/>
</dbReference>
<dbReference type="RefSeq" id="WP_159545463.1">
    <property type="nucleotide sequence ID" value="NZ_CP047156.1"/>
</dbReference>
<dbReference type="AlphaFoldDB" id="A0A7L4YNH8"/>
<gene>
    <name evidence="2" type="ORF">EK0264_10695</name>
</gene>
<evidence type="ECO:0000313" key="3">
    <source>
        <dbReference type="Proteomes" id="UP000463857"/>
    </source>
</evidence>
<evidence type="ECO:0000313" key="2">
    <source>
        <dbReference type="EMBL" id="QHC00710.1"/>
    </source>
</evidence>
<evidence type="ECO:0000256" key="1">
    <source>
        <dbReference type="SAM" id="MobiDB-lite"/>
    </source>
</evidence>
<reference evidence="2 3" key="1">
    <citation type="journal article" date="2018" name="Int. J. Syst. Evol. Microbiol.">
        <title>Epidermidibacterium keratini gen. nov., sp. nov., a member of the family Sporichthyaceae, isolated from keratin epidermis.</title>
        <authorList>
            <person name="Lee D.G."/>
            <person name="Trujillo M.E."/>
            <person name="Kang S."/>
            <person name="Nam J.J."/>
            <person name="Kim Y.J."/>
        </authorList>
    </citation>
    <scope>NUCLEOTIDE SEQUENCE [LARGE SCALE GENOMIC DNA]</scope>
    <source>
        <strain evidence="2 3">EPI-7</strain>
    </source>
</reference>
<feature type="compositionally biased region" description="Basic and acidic residues" evidence="1">
    <location>
        <begin position="106"/>
        <end position="125"/>
    </location>
</feature>
<feature type="region of interest" description="Disordered" evidence="1">
    <location>
        <begin position="99"/>
        <end position="156"/>
    </location>
</feature>
<name>A0A7L4YNH8_9ACTN</name>
<dbReference type="Proteomes" id="UP000463857">
    <property type="component" value="Chromosome"/>
</dbReference>
<feature type="compositionally biased region" description="Polar residues" evidence="1">
    <location>
        <begin position="146"/>
        <end position="156"/>
    </location>
</feature>
<accession>A0A7L4YNH8</accession>